<dbReference type="InterPro" id="IPR001626">
    <property type="entry name" value="ABC_TroCD"/>
</dbReference>
<sequence>MLEILSYSFMQRAFIVGNIIGVICPLIGTFLVLKRLALIGHTLSHVALAGIALGMFLGVYPLYMALIISIMAALSIEKLRQNYKDYAELSLSIILAAGLGIATILIGLINGNSGIFSYLFGSISLVTNQDLFTVLPLGIIIIGIIIYFYYGFFAIAFNEEEARLAGIPVKGLNILFMILVSVTVSLSMRIIGGLLVSSLITLPVATGLQLATSFKDTIKYSIIFSLLAVNLGLIISFYQDLAPGGTIILISVVYLLGALGYKKIKQTLHNSQENRLDSDKKI</sequence>
<dbReference type="STRING" id="574087.Acear_1542"/>
<comment type="subcellular location">
    <subcellularLocation>
        <location evidence="6">Cell membrane</location>
        <topology evidence="6">Multi-pass membrane protein</topology>
    </subcellularLocation>
    <subcellularLocation>
        <location evidence="1">Membrane</location>
        <topology evidence="1">Multi-pass membrane protein</topology>
    </subcellularLocation>
</comment>
<evidence type="ECO:0000256" key="7">
    <source>
        <dbReference type="SAM" id="Phobius"/>
    </source>
</evidence>
<evidence type="ECO:0000256" key="3">
    <source>
        <dbReference type="ARBA" id="ARBA00022692"/>
    </source>
</evidence>
<proteinExistence type="inferred from homology"/>
<keyword evidence="3 6" id="KW-0812">Transmembrane</keyword>
<feature type="transmembrane region" description="Helical" evidence="7">
    <location>
        <begin position="131"/>
        <end position="152"/>
    </location>
</feature>
<dbReference type="SUPFAM" id="SSF81345">
    <property type="entry name" value="ABC transporter involved in vitamin B12 uptake, BtuC"/>
    <property type="match status" value="1"/>
</dbReference>
<dbReference type="Gene3D" id="1.10.3470.10">
    <property type="entry name" value="ABC transporter involved in vitamin B12 uptake, BtuC"/>
    <property type="match status" value="1"/>
</dbReference>
<reference evidence="8 9" key="1">
    <citation type="journal article" date="2010" name="Stand. Genomic Sci.">
        <title>Complete genome sequence of Acetohalobium arabaticum type strain (Z-7288).</title>
        <authorList>
            <person name="Sikorski J."/>
            <person name="Lapidus A."/>
            <person name="Chertkov O."/>
            <person name="Lucas S."/>
            <person name="Copeland A."/>
            <person name="Glavina Del Rio T."/>
            <person name="Nolan M."/>
            <person name="Tice H."/>
            <person name="Cheng J.F."/>
            <person name="Han C."/>
            <person name="Brambilla E."/>
            <person name="Pitluck S."/>
            <person name="Liolios K."/>
            <person name="Ivanova N."/>
            <person name="Mavromatis K."/>
            <person name="Mikhailova N."/>
            <person name="Pati A."/>
            <person name="Bruce D."/>
            <person name="Detter C."/>
            <person name="Tapia R."/>
            <person name="Goodwin L."/>
            <person name="Chen A."/>
            <person name="Palaniappan K."/>
            <person name="Land M."/>
            <person name="Hauser L."/>
            <person name="Chang Y.J."/>
            <person name="Jeffries C.D."/>
            <person name="Rohde M."/>
            <person name="Goker M."/>
            <person name="Spring S."/>
            <person name="Woyke T."/>
            <person name="Bristow J."/>
            <person name="Eisen J.A."/>
            <person name="Markowitz V."/>
            <person name="Hugenholtz P."/>
            <person name="Kyrpides N.C."/>
            <person name="Klenk H.P."/>
        </authorList>
    </citation>
    <scope>NUCLEOTIDE SEQUENCE [LARGE SCALE GENOMIC DNA]</scope>
    <source>
        <strain evidence="9">ATCC 49924 / DSM 5501 / Z-7288</strain>
    </source>
</reference>
<keyword evidence="5 7" id="KW-0472">Membrane</keyword>
<comment type="similarity">
    <text evidence="2 6">Belongs to the ABC-3 integral membrane protein family.</text>
</comment>
<accession>D9QRA7</accession>
<dbReference type="InterPro" id="IPR002229">
    <property type="entry name" value="RhesusRHD"/>
</dbReference>
<dbReference type="InterPro" id="IPR037294">
    <property type="entry name" value="ABC_BtuC-like"/>
</dbReference>
<dbReference type="AlphaFoldDB" id="D9QRA7"/>
<dbReference type="Pfam" id="PF00950">
    <property type="entry name" value="ABC-3"/>
    <property type="match status" value="1"/>
</dbReference>
<keyword evidence="6" id="KW-0813">Transport</keyword>
<dbReference type="GO" id="GO:0043190">
    <property type="term" value="C:ATP-binding cassette (ABC) transporter complex"/>
    <property type="evidence" value="ECO:0007669"/>
    <property type="project" value="InterPro"/>
</dbReference>
<evidence type="ECO:0000256" key="2">
    <source>
        <dbReference type="ARBA" id="ARBA00008034"/>
    </source>
</evidence>
<feature type="transmembrane region" description="Helical" evidence="7">
    <location>
        <begin position="45"/>
        <end position="74"/>
    </location>
</feature>
<evidence type="ECO:0000313" key="9">
    <source>
        <dbReference type="Proteomes" id="UP000001661"/>
    </source>
</evidence>
<evidence type="ECO:0000256" key="5">
    <source>
        <dbReference type="ARBA" id="ARBA00023136"/>
    </source>
</evidence>
<protein>
    <submittedName>
        <fullName evidence="8">ABC-3 protein</fullName>
    </submittedName>
</protein>
<organism evidence="8 9">
    <name type="scientific">Acetohalobium arabaticum (strain ATCC 49924 / DSM 5501 / Z-7288)</name>
    <dbReference type="NCBI Taxonomy" id="574087"/>
    <lineage>
        <taxon>Bacteria</taxon>
        <taxon>Bacillati</taxon>
        <taxon>Bacillota</taxon>
        <taxon>Clostridia</taxon>
        <taxon>Halanaerobiales</taxon>
        <taxon>Halobacteroidaceae</taxon>
        <taxon>Acetohalobium</taxon>
    </lineage>
</organism>
<name>D9QRA7_ACEAZ</name>
<feature type="transmembrane region" description="Helical" evidence="7">
    <location>
        <begin position="12"/>
        <end position="33"/>
    </location>
</feature>
<feature type="transmembrane region" description="Helical" evidence="7">
    <location>
        <begin position="220"/>
        <end position="238"/>
    </location>
</feature>
<evidence type="ECO:0000313" key="8">
    <source>
        <dbReference type="EMBL" id="ADL13048.1"/>
    </source>
</evidence>
<feature type="transmembrane region" description="Helical" evidence="7">
    <location>
        <begin position="164"/>
        <end position="184"/>
    </location>
</feature>
<keyword evidence="4 7" id="KW-1133">Transmembrane helix</keyword>
<dbReference type="eggNOG" id="COG1108">
    <property type="taxonomic scope" value="Bacteria"/>
</dbReference>
<dbReference type="OrthoDB" id="9778117at2"/>
<feature type="transmembrane region" description="Helical" evidence="7">
    <location>
        <begin position="86"/>
        <end position="111"/>
    </location>
</feature>
<dbReference type="Proteomes" id="UP000001661">
    <property type="component" value="Chromosome"/>
</dbReference>
<keyword evidence="9" id="KW-1185">Reference proteome</keyword>
<gene>
    <name evidence="8" type="ordered locus">Acear_1542</name>
</gene>
<dbReference type="PANTHER" id="PTHR30477:SF22">
    <property type="entry name" value="METAL ABC TRANSPORTER PERMEASE"/>
    <property type="match status" value="1"/>
</dbReference>
<feature type="transmembrane region" description="Helical" evidence="7">
    <location>
        <begin position="190"/>
        <end position="208"/>
    </location>
</feature>
<dbReference type="HOGENOM" id="CLU_028808_3_1_9"/>
<dbReference type="KEGG" id="aar:Acear_1542"/>
<dbReference type="RefSeq" id="WP_013278493.1">
    <property type="nucleotide sequence ID" value="NC_014378.1"/>
</dbReference>
<dbReference type="EMBL" id="CP002105">
    <property type="protein sequence ID" value="ADL13048.1"/>
    <property type="molecule type" value="Genomic_DNA"/>
</dbReference>
<feature type="transmembrane region" description="Helical" evidence="7">
    <location>
        <begin position="244"/>
        <end position="261"/>
    </location>
</feature>
<dbReference type="GO" id="GO:0055085">
    <property type="term" value="P:transmembrane transport"/>
    <property type="evidence" value="ECO:0007669"/>
    <property type="project" value="InterPro"/>
</dbReference>
<dbReference type="PRINTS" id="PR00342">
    <property type="entry name" value="RHESUSRHD"/>
</dbReference>
<evidence type="ECO:0000256" key="6">
    <source>
        <dbReference type="RuleBase" id="RU003943"/>
    </source>
</evidence>
<dbReference type="PANTHER" id="PTHR30477">
    <property type="entry name" value="ABC-TRANSPORTER METAL-BINDING PROTEIN"/>
    <property type="match status" value="1"/>
</dbReference>
<dbReference type="GO" id="GO:0010043">
    <property type="term" value="P:response to zinc ion"/>
    <property type="evidence" value="ECO:0007669"/>
    <property type="project" value="TreeGrafter"/>
</dbReference>
<evidence type="ECO:0000256" key="4">
    <source>
        <dbReference type="ARBA" id="ARBA00022989"/>
    </source>
</evidence>
<evidence type="ECO:0000256" key="1">
    <source>
        <dbReference type="ARBA" id="ARBA00004141"/>
    </source>
</evidence>